<organism evidence="1 2">
    <name type="scientific">Rhodococcus qingshengii</name>
    <dbReference type="NCBI Taxonomy" id="334542"/>
    <lineage>
        <taxon>Bacteria</taxon>
        <taxon>Bacillati</taxon>
        <taxon>Actinomycetota</taxon>
        <taxon>Actinomycetes</taxon>
        <taxon>Mycobacteriales</taxon>
        <taxon>Nocardiaceae</taxon>
        <taxon>Rhodococcus</taxon>
        <taxon>Rhodococcus erythropolis group</taxon>
    </lineage>
</organism>
<name>A0AAW6LM15_RHOSG</name>
<dbReference type="AlphaFoldDB" id="A0AAW6LM15"/>
<evidence type="ECO:0000313" key="2">
    <source>
        <dbReference type="Proteomes" id="UP001217325"/>
    </source>
</evidence>
<comment type="caution">
    <text evidence="1">The sequence shown here is derived from an EMBL/GenBank/DDBJ whole genome shotgun (WGS) entry which is preliminary data.</text>
</comment>
<gene>
    <name evidence="1" type="ORF">PXH69_27260</name>
</gene>
<dbReference type="RefSeq" id="WP_020908376.1">
    <property type="nucleotide sequence ID" value="NZ_AP023172.1"/>
</dbReference>
<dbReference type="EMBL" id="JARDXE010000021">
    <property type="protein sequence ID" value="MDE8648677.1"/>
    <property type="molecule type" value="Genomic_DNA"/>
</dbReference>
<sequence length="81" mass="9178">MARRSVTVRFDVEELRALETLQELTGADISSVIREAVIEHARRCVAQGKPRDIAERRKSLTLQEAFAKYSALCTDEEREAS</sequence>
<accession>A0AAW6LM15</accession>
<protein>
    <recommendedName>
        <fullName evidence="3">Ribbon-helix-helix protein, CopG family</fullName>
    </recommendedName>
</protein>
<dbReference type="GeneID" id="64141811"/>
<evidence type="ECO:0000313" key="1">
    <source>
        <dbReference type="EMBL" id="MDE8648677.1"/>
    </source>
</evidence>
<evidence type="ECO:0008006" key="3">
    <source>
        <dbReference type="Google" id="ProtNLM"/>
    </source>
</evidence>
<reference evidence="1" key="1">
    <citation type="submission" date="2023-02" db="EMBL/GenBank/DDBJ databases">
        <title>A novel hydrolase synthesized by Rhodococcus erythropolis HQ is responsible for the detoxification of Zearalenone.</title>
        <authorList>
            <person name="Hu J."/>
            <person name="Xu J."/>
        </authorList>
    </citation>
    <scope>NUCLEOTIDE SEQUENCE</scope>
    <source>
        <strain evidence="1">HQ</strain>
    </source>
</reference>
<proteinExistence type="predicted"/>
<dbReference type="Proteomes" id="UP001217325">
    <property type="component" value="Unassembled WGS sequence"/>
</dbReference>